<dbReference type="RefSeq" id="XP_028029367.1">
    <property type="nucleotide sequence ID" value="XM_028173566.1"/>
</dbReference>
<dbReference type="KEGG" id="bman:114242423"/>
<protein>
    <submittedName>
        <fullName evidence="4">Uncharacterized protein LOC114242423</fullName>
    </submittedName>
</protein>
<gene>
    <name evidence="4" type="primary">LOC114242423</name>
</gene>
<keyword evidence="1" id="KW-0732">Signal</keyword>
<evidence type="ECO:0000259" key="2">
    <source>
        <dbReference type="Pfam" id="PF03067"/>
    </source>
</evidence>
<dbReference type="OrthoDB" id="64893at2759"/>
<dbReference type="PANTHER" id="PTHR21113:SF4">
    <property type="entry name" value="CHITIN-BINDING TYPE-4 DOMAIN-CONTAINING PROTEIN"/>
    <property type="match status" value="1"/>
</dbReference>
<evidence type="ECO:0000313" key="3">
    <source>
        <dbReference type="Proteomes" id="UP000504629"/>
    </source>
</evidence>
<evidence type="ECO:0000313" key="4">
    <source>
        <dbReference type="RefSeq" id="XP_028029367.1"/>
    </source>
</evidence>
<feature type="domain" description="Chitin-binding type-4" evidence="2">
    <location>
        <begin position="22"/>
        <end position="205"/>
    </location>
</feature>
<reference evidence="4" key="1">
    <citation type="submission" date="2025-08" db="UniProtKB">
        <authorList>
            <consortium name="RefSeq"/>
        </authorList>
    </citation>
    <scope>IDENTIFICATION</scope>
    <source>
        <tissue evidence="4">Silk gland</tissue>
    </source>
</reference>
<sequence length="227" mass="25080">MRNMQLSYFLAFVALLATVRAHGRVVEPASRASAWRAGFGTRINYDDDGNNCGGFHRQWETNNGKCGICGDPYDDSPPRPHELGGAYGNGVIVAKYSSGQVIDTTVEITAYHRGYWEFKLCTDPSNNEQECFEKYLLELEDGGTKYYPKSSGRYNVRYRLPEGVSCEHCVLQWTYTAGNNWGVCPNGTGALGCGNQETFWACTDVSIKPVEASVSGMSLPIRVADDK</sequence>
<accession>A0A6J2JK16</accession>
<dbReference type="GeneID" id="114242423"/>
<organism evidence="3 4">
    <name type="scientific">Bombyx mandarina</name>
    <name type="common">Wild silk moth</name>
    <name type="synonym">Wild silkworm</name>
    <dbReference type="NCBI Taxonomy" id="7092"/>
    <lineage>
        <taxon>Eukaryota</taxon>
        <taxon>Metazoa</taxon>
        <taxon>Ecdysozoa</taxon>
        <taxon>Arthropoda</taxon>
        <taxon>Hexapoda</taxon>
        <taxon>Insecta</taxon>
        <taxon>Pterygota</taxon>
        <taxon>Neoptera</taxon>
        <taxon>Endopterygota</taxon>
        <taxon>Lepidoptera</taxon>
        <taxon>Glossata</taxon>
        <taxon>Ditrysia</taxon>
        <taxon>Bombycoidea</taxon>
        <taxon>Bombycidae</taxon>
        <taxon>Bombycinae</taxon>
        <taxon>Bombyx</taxon>
    </lineage>
</organism>
<proteinExistence type="predicted"/>
<dbReference type="InterPro" id="IPR004302">
    <property type="entry name" value="Cellulose/chitin-bd_N"/>
</dbReference>
<feature type="chain" id="PRO_5026848703" evidence="1">
    <location>
        <begin position="22"/>
        <end position="227"/>
    </location>
</feature>
<dbReference type="PANTHER" id="PTHR21113">
    <property type="entry name" value="AGAP001705-PA"/>
    <property type="match status" value="1"/>
</dbReference>
<dbReference type="Proteomes" id="UP000504629">
    <property type="component" value="Unplaced"/>
</dbReference>
<dbReference type="AlphaFoldDB" id="A0A6J2JK16"/>
<name>A0A6J2JK16_BOMMA</name>
<feature type="signal peptide" evidence="1">
    <location>
        <begin position="1"/>
        <end position="21"/>
    </location>
</feature>
<keyword evidence="3" id="KW-1185">Reference proteome</keyword>
<dbReference type="Pfam" id="PF03067">
    <property type="entry name" value="LPMO_10"/>
    <property type="match status" value="1"/>
</dbReference>
<evidence type="ECO:0000256" key="1">
    <source>
        <dbReference type="SAM" id="SignalP"/>
    </source>
</evidence>